<accession>A0A9E8SMH5</accession>
<dbReference type="Proteomes" id="UP001164653">
    <property type="component" value="Chromosome"/>
</dbReference>
<evidence type="ECO:0000313" key="1">
    <source>
        <dbReference type="EMBL" id="WAC12766.1"/>
    </source>
</evidence>
<reference evidence="1" key="1">
    <citation type="submission" date="2022-11" db="EMBL/GenBank/DDBJ databases">
        <title>Dyadobacter pollutisoli sp. nov., isolated from plastic dumped soil.</title>
        <authorList>
            <person name="Kim J.M."/>
            <person name="Kim K.R."/>
            <person name="Lee J.K."/>
            <person name="Hao L."/>
            <person name="Jeon C.O."/>
        </authorList>
    </citation>
    <scope>NUCLEOTIDE SEQUENCE</scope>
    <source>
        <strain evidence="1">U1</strain>
    </source>
</reference>
<proteinExistence type="predicted"/>
<dbReference type="KEGG" id="dpf:ON006_02125"/>
<keyword evidence="2" id="KW-1185">Reference proteome</keyword>
<sequence length="65" mass="7596">MVSLKIVEKIANGKWLAENNWKKALIRAHAPWSVFRFEETGEVLKNVKWDINAGMQRARQNIGRF</sequence>
<dbReference type="AlphaFoldDB" id="A0A9E8SMH5"/>
<evidence type="ECO:0000313" key="2">
    <source>
        <dbReference type="Proteomes" id="UP001164653"/>
    </source>
</evidence>
<gene>
    <name evidence="1" type="ORF">ON006_02125</name>
</gene>
<dbReference type="RefSeq" id="WP_244823466.1">
    <property type="nucleotide sequence ID" value="NZ_CP112998.1"/>
</dbReference>
<dbReference type="EMBL" id="CP112998">
    <property type="protein sequence ID" value="WAC12766.1"/>
    <property type="molecule type" value="Genomic_DNA"/>
</dbReference>
<organism evidence="1 2">
    <name type="scientific">Dyadobacter pollutisoli</name>
    <dbReference type="NCBI Taxonomy" id="2910158"/>
    <lineage>
        <taxon>Bacteria</taxon>
        <taxon>Pseudomonadati</taxon>
        <taxon>Bacteroidota</taxon>
        <taxon>Cytophagia</taxon>
        <taxon>Cytophagales</taxon>
        <taxon>Spirosomataceae</taxon>
        <taxon>Dyadobacter</taxon>
    </lineage>
</organism>
<name>A0A9E8SMH5_9BACT</name>
<protein>
    <submittedName>
        <fullName evidence="1">Uncharacterized protein</fullName>
    </submittedName>
</protein>